<evidence type="ECO:0000256" key="1">
    <source>
        <dbReference type="SAM" id="MobiDB-lite"/>
    </source>
</evidence>
<protein>
    <submittedName>
        <fullName evidence="2">ClpP/crotonase-like domain-containing protein</fullName>
    </submittedName>
</protein>
<dbReference type="Pfam" id="PF00378">
    <property type="entry name" value="ECH_1"/>
    <property type="match status" value="1"/>
</dbReference>
<dbReference type="EMBL" id="JBFXLT010000109">
    <property type="protein sequence ID" value="KAL2808574.1"/>
    <property type="molecule type" value="Genomic_DNA"/>
</dbReference>
<accession>A0ABR4H029</accession>
<organism evidence="2 3">
    <name type="scientific">Aspergillus granulosus</name>
    <dbReference type="NCBI Taxonomy" id="176169"/>
    <lineage>
        <taxon>Eukaryota</taxon>
        <taxon>Fungi</taxon>
        <taxon>Dikarya</taxon>
        <taxon>Ascomycota</taxon>
        <taxon>Pezizomycotina</taxon>
        <taxon>Eurotiomycetes</taxon>
        <taxon>Eurotiomycetidae</taxon>
        <taxon>Eurotiales</taxon>
        <taxon>Aspergillaceae</taxon>
        <taxon>Aspergillus</taxon>
        <taxon>Aspergillus subgen. Nidulantes</taxon>
    </lineage>
</organism>
<reference evidence="2 3" key="1">
    <citation type="submission" date="2024-07" db="EMBL/GenBank/DDBJ databases">
        <title>Section-level genome sequencing and comparative genomics of Aspergillus sections Usti and Cavernicolus.</title>
        <authorList>
            <consortium name="Lawrence Berkeley National Laboratory"/>
            <person name="Nybo J.L."/>
            <person name="Vesth T.C."/>
            <person name="Theobald S."/>
            <person name="Frisvad J.C."/>
            <person name="Larsen T.O."/>
            <person name="Kjaerboelling I."/>
            <person name="Rothschild-Mancinelli K."/>
            <person name="Lyhne E.K."/>
            <person name="Kogle M.E."/>
            <person name="Barry K."/>
            <person name="Clum A."/>
            <person name="Na H."/>
            <person name="Ledsgaard L."/>
            <person name="Lin J."/>
            <person name="Lipzen A."/>
            <person name="Kuo A."/>
            <person name="Riley R."/>
            <person name="Mondo S."/>
            <person name="Labutti K."/>
            <person name="Haridas S."/>
            <person name="Pangalinan J."/>
            <person name="Salamov A.A."/>
            <person name="Simmons B.A."/>
            <person name="Magnuson J.K."/>
            <person name="Chen J."/>
            <person name="Drula E."/>
            <person name="Henrissat B."/>
            <person name="Wiebenga A."/>
            <person name="Lubbers R.J."/>
            <person name="Gomes A.C."/>
            <person name="Makela M.R."/>
            <person name="Stajich J."/>
            <person name="Grigoriev I.V."/>
            <person name="Mortensen U.H."/>
            <person name="De Vries R.P."/>
            <person name="Baker S.E."/>
            <person name="Andersen M.R."/>
        </authorList>
    </citation>
    <scope>NUCLEOTIDE SEQUENCE [LARGE SCALE GENOMIC DNA]</scope>
    <source>
        <strain evidence="2 3">CBS 588.65</strain>
    </source>
</reference>
<feature type="region of interest" description="Disordered" evidence="1">
    <location>
        <begin position="255"/>
        <end position="278"/>
    </location>
</feature>
<evidence type="ECO:0000313" key="3">
    <source>
        <dbReference type="Proteomes" id="UP001610334"/>
    </source>
</evidence>
<comment type="caution">
    <text evidence="2">The sequence shown here is derived from an EMBL/GenBank/DDBJ whole genome shotgun (WGS) entry which is preliminary data.</text>
</comment>
<dbReference type="PANTHER" id="PTHR11941">
    <property type="entry name" value="ENOYL-COA HYDRATASE-RELATED"/>
    <property type="match status" value="1"/>
</dbReference>
<evidence type="ECO:0000313" key="2">
    <source>
        <dbReference type="EMBL" id="KAL2808574.1"/>
    </source>
</evidence>
<keyword evidence="3" id="KW-1185">Reference proteome</keyword>
<gene>
    <name evidence="2" type="ORF">BJX63DRAFT_27524</name>
</gene>
<name>A0ABR4H029_9EURO</name>
<sequence length="278" mass="30848">MATLFTLPIAATGGSIVCTNPPANSPGTDVSKIYILTFTSPPDNRLTPSFISTFLLALDIIEHRYPKGVVISTSGIGKFYSNGLDLEVVAQTEGFLERYLWVLFRRLITYPMPTISLLNGHAFAGAFMLSMYHDYRIMNPSRGFLCLNELDFGVPLQTPMMAIFREKLSPSTFRDLVLEAKRVGGTEALDRGIVDGVGGIEEVLKFIGERKLVGKADSGIYGIMKEEMYRGVLGVLDDHKGNLEWREGIEAKKGGLEKEGSRRVEDWEKSEKETKAKL</sequence>
<dbReference type="InterPro" id="IPR029045">
    <property type="entry name" value="ClpP/crotonase-like_dom_sf"/>
</dbReference>
<dbReference type="Gene3D" id="3.90.226.10">
    <property type="entry name" value="2-enoyl-CoA Hydratase, Chain A, domain 1"/>
    <property type="match status" value="1"/>
</dbReference>
<dbReference type="Proteomes" id="UP001610334">
    <property type="component" value="Unassembled WGS sequence"/>
</dbReference>
<dbReference type="PANTHER" id="PTHR11941:SF75">
    <property type="entry name" value="ENOYL-COA HYDRATASE_ISOMERASE FAMILY PROTEIN"/>
    <property type="match status" value="1"/>
</dbReference>
<dbReference type="SUPFAM" id="SSF52096">
    <property type="entry name" value="ClpP/crotonase"/>
    <property type="match status" value="1"/>
</dbReference>
<dbReference type="InterPro" id="IPR001753">
    <property type="entry name" value="Enoyl-CoA_hydra/iso"/>
</dbReference>
<proteinExistence type="predicted"/>
<dbReference type="CDD" id="cd06558">
    <property type="entry name" value="crotonase-like"/>
    <property type="match status" value="1"/>
</dbReference>